<dbReference type="Proteomes" id="UP000038045">
    <property type="component" value="Unplaced"/>
</dbReference>
<feature type="region of interest" description="Disordered" evidence="1">
    <location>
        <begin position="1"/>
        <end position="81"/>
    </location>
</feature>
<dbReference type="WBParaSite" id="PTRK_0000188500.1">
    <property type="protein sequence ID" value="PTRK_0000188500.1"/>
    <property type="gene ID" value="PTRK_0000188500"/>
</dbReference>
<organism evidence="2 3">
    <name type="scientific">Parastrongyloides trichosuri</name>
    <name type="common">Possum-specific nematode worm</name>
    <dbReference type="NCBI Taxonomy" id="131310"/>
    <lineage>
        <taxon>Eukaryota</taxon>
        <taxon>Metazoa</taxon>
        <taxon>Ecdysozoa</taxon>
        <taxon>Nematoda</taxon>
        <taxon>Chromadorea</taxon>
        <taxon>Rhabditida</taxon>
        <taxon>Tylenchina</taxon>
        <taxon>Panagrolaimomorpha</taxon>
        <taxon>Strongyloidoidea</taxon>
        <taxon>Strongyloididae</taxon>
        <taxon>Parastrongyloides</taxon>
    </lineage>
</organism>
<protein>
    <submittedName>
        <fullName evidence="3">Uncharacterized protein</fullName>
    </submittedName>
</protein>
<evidence type="ECO:0000313" key="3">
    <source>
        <dbReference type="WBParaSite" id="PTRK_0000188500.1"/>
    </source>
</evidence>
<accession>A0A0N4Z4G7</accession>
<evidence type="ECO:0000256" key="1">
    <source>
        <dbReference type="SAM" id="MobiDB-lite"/>
    </source>
</evidence>
<keyword evidence="2" id="KW-1185">Reference proteome</keyword>
<proteinExistence type="predicted"/>
<sequence>MDNFSNRKHQPQPEFRNTDVLYKHKQNRKQSEGEKTSFFGIPKTGGGTDELTAFSRPRTDSIESTNSILSGTTDSGNNSRKGSFVSQIFGGLMKRSFDEGVTNERKVSLDDYMKIRNKESINGDGFSKQDYMTKNLINNLKIGKPKF</sequence>
<reference evidence="3" key="1">
    <citation type="submission" date="2017-02" db="UniProtKB">
        <authorList>
            <consortium name="WormBaseParasite"/>
        </authorList>
    </citation>
    <scope>IDENTIFICATION</scope>
</reference>
<feature type="compositionally biased region" description="Basic residues" evidence="1">
    <location>
        <begin position="1"/>
        <end position="10"/>
    </location>
</feature>
<name>A0A0N4Z4G7_PARTI</name>
<feature type="compositionally biased region" description="Polar residues" evidence="1">
    <location>
        <begin position="62"/>
        <end position="81"/>
    </location>
</feature>
<dbReference type="AlphaFoldDB" id="A0A0N4Z4G7"/>
<evidence type="ECO:0000313" key="2">
    <source>
        <dbReference type="Proteomes" id="UP000038045"/>
    </source>
</evidence>